<dbReference type="Proteomes" id="UP001071230">
    <property type="component" value="Unassembled WGS sequence"/>
</dbReference>
<evidence type="ECO:0000256" key="2">
    <source>
        <dbReference type="ARBA" id="ARBA00022485"/>
    </source>
</evidence>
<dbReference type="InterPro" id="IPR013785">
    <property type="entry name" value="Aldolase_TIM"/>
</dbReference>
<reference evidence="9" key="1">
    <citation type="submission" date="2014-11" db="EMBL/GenBank/DDBJ databases">
        <authorList>
            <person name="Hornung B.V."/>
        </authorList>
    </citation>
    <scope>NUCLEOTIDE SEQUENCE</scope>
    <source>
        <strain evidence="9">INE</strain>
    </source>
</reference>
<dbReference type="PROSITE" id="PS51918">
    <property type="entry name" value="RADICAL_SAM"/>
    <property type="match status" value="1"/>
</dbReference>
<evidence type="ECO:0000256" key="3">
    <source>
        <dbReference type="ARBA" id="ARBA00022691"/>
    </source>
</evidence>
<dbReference type="SUPFAM" id="SSF102114">
    <property type="entry name" value="Radical SAM enzymes"/>
    <property type="match status" value="1"/>
</dbReference>
<evidence type="ECO:0000256" key="6">
    <source>
        <dbReference type="ARBA" id="ARBA00023014"/>
    </source>
</evidence>
<keyword evidence="10" id="KW-1185">Reference proteome</keyword>
<dbReference type="EMBL" id="LR746496">
    <property type="protein sequence ID" value="CAA7600184.1"/>
    <property type="molecule type" value="Genomic_DNA"/>
</dbReference>
<dbReference type="SFLD" id="SFLDF00319">
    <property type="entry name" value="Fe_hydrogenase_maturase_(HydG"/>
    <property type="match status" value="1"/>
</dbReference>
<feature type="domain" description="Radical SAM core" evidence="7">
    <location>
        <begin position="122"/>
        <end position="359"/>
    </location>
</feature>
<dbReference type="Gene3D" id="3.20.20.70">
    <property type="entry name" value="Aldolase class I"/>
    <property type="match status" value="1"/>
</dbReference>
<name>A0A8S0WLT5_9FIRM</name>
<dbReference type="EMBL" id="CDGJ01000134">
    <property type="protein sequence ID" value="CEJ09562.1"/>
    <property type="molecule type" value="Genomic_DNA"/>
</dbReference>
<dbReference type="PANTHER" id="PTHR43583:SF2">
    <property type="entry name" value="THIAZOLE BIOSYNTHESIS PROTEIN"/>
    <property type="match status" value="1"/>
</dbReference>
<dbReference type="CDD" id="cd01335">
    <property type="entry name" value="Radical_SAM"/>
    <property type="match status" value="1"/>
</dbReference>
<keyword evidence="6" id="KW-0411">Iron-sulfur</keyword>
<keyword evidence="4" id="KW-0479">Metal-binding</keyword>
<dbReference type="InterPro" id="IPR024007">
    <property type="entry name" value="FeFe-hyd_mat_HydG"/>
</dbReference>
<dbReference type="SFLD" id="SFLDS00029">
    <property type="entry name" value="Radical_SAM"/>
    <property type="match status" value="1"/>
</dbReference>
<dbReference type="AlphaFoldDB" id="A0A8S0WLT5"/>
<dbReference type="PANTHER" id="PTHR43583">
    <property type="entry name" value="2-IMINOACETATE SYNTHASE"/>
    <property type="match status" value="1"/>
</dbReference>
<dbReference type="Pfam" id="PF04055">
    <property type="entry name" value="Radical_SAM"/>
    <property type="match status" value="1"/>
</dbReference>
<evidence type="ECO:0000256" key="4">
    <source>
        <dbReference type="ARBA" id="ARBA00022723"/>
    </source>
</evidence>
<sequence length="513" mass="57424">MSLLKCFVQWPCDSNFQRPAEPGRQGSLACYLATGKKLMEQKNPLFDASFIDEDRINRLLAEARRQSASSAPAHLLAVIDRAREAEGLSLEETAQLLFCEDDAVLGELFRTAGAIKQKIYGRRMVFFAPLYLSSFCINNCLYCGYRRDNKFERHRLTLDEIEAEIRALERMGHKRLALECGEDPGECDLDYLEKAISAIYRVREGNGRIRRVNVNIAATSVENYRRLKKAQIGTYILFQETYHRETYSQVHPSGPKRDYDYHTTAHHRAMSAGIDDVGLGVLFGLYDYHFEVLALLSHAQALEKSFGVGPHTLSVPRLRPAAGVDLRTFPHLVTDRDLKKIVAVLRLAVPYTGLIISTREEPALRDELFALGISQLSAGSSTDVGGYASAGSAQSSPAAPQFQLSDRRSPDEVIADLCQKGFLPSFCTACYRQGRTGDHFMPLAKSGSIQNMCQPNAILTFKEYLLDYASPAVRSLGEETIAQHLARIPLAKTRAETEARLERLVQGERDLYF</sequence>
<dbReference type="InterPro" id="IPR058240">
    <property type="entry name" value="rSAM_sf"/>
</dbReference>
<keyword evidence="2" id="KW-0004">4Fe-4S</keyword>
<dbReference type="GO" id="GO:0051539">
    <property type="term" value="F:4 iron, 4 sulfur cluster binding"/>
    <property type="evidence" value="ECO:0007669"/>
    <property type="project" value="UniProtKB-KW"/>
</dbReference>
<dbReference type="InterPro" id="IPR034428">
    <property type="entry name" value="ThiH/NoCL/HydG-like"/>
</dbReference>
<dbReference type="SMART" id="SM00876">
    <property type="entry name" value="BATS"/>
    <property type="match status" value="1"/>
</dbReference>
<evidence type="ECO:0000256" key="5">
    <source>
        <dbReference type="ARBA" id="ARBA00023004"/>
    </source>
</evidence>
<dbReference type="InterPro" id="IPR010722">
    <property type="entry name" value="BATS_dom"/>
</dbReference>
<dbReference type="GO" id="GO:0046872">
    <property type="term" value="F:metal ion binding"/>
    <property type="evidence" value="ECO:0007669"/>
    <property type="project" value="UniProtKB-KW"/>
</dbReference>
<dbReference type="GO" id="GO:0044272">
    <property type="term" value="P:sulfur compound biosynthetic process"/>
    <property type="evidence" value="ECO:0007669"/>
    <property type="project" value="UniProtKB-ARBA"/>
</dbReference>
<dbReference type="SFLD" id="SFLDG01060">
    <property type="entry name" value="BATS_domain_containing"/>
    <property type="match status" value="1"/>
</dbReference>
<dbReference type="GO" id="GO:0004076">
    <property type="term" value="F:biotin synthase activity"/>
    <property type="evidence" value="ECO:0007669"/>
    <property type="project" value="UniProtKB-EC"/>
</dbReference>
<dbReference type="Pfam" id="PF06968">
    <property type="entry name" value="BATS"/>
    <property type="match status" value="1"/>
</dbReference>
<protein>
    <submittedName>
        <fullName evidence="9">2-iminoacetate synthase</fullName>
        <ecNumber evidence="8 9">2.8.1.6</ecNumber>
    </submittedName>
    <submittedName>
        <fullName evidence="8">Biotin synthase</fullName>
    </submittedName>
</protein>
<dbReference type="SFLD" id="SFLDG01081">
    <property type="entry name" value="cleavage_of_the_Ca-Cb_bond_in"/>
    <property type="match status" value="1"/>
</dbReference>
<evidence type="ECO:0000259" key="7">
    <source>
        <dbReference type="PROSITE" id="PS51918"/>
    </source>
</evidence>
<dbReference type="EC" id="2.8.1.6" evidence="8 9"/>
<dbReference type="Proteomes" id="UP000836597">
    <property type="component" value="Chromosome"/>
</dbReference>
<keyword evidence="8" id="KW-0808">Transferase</keyword>
<proteinExistence type="predicted"/>
<dbReference type="GO" id="GO:0042364">
    <property type="term" value="P:water-soluble vitamin biosynthetic process"/>
    <property type="evidence" value="ECO:0007669"/>
    <property type="project" value="UniProtKB-ARBA"/>
</dbReference>
<dbReference type="InterPro" id="IPR007197">
    <property type="entry name" value="rSAM"/>
</dbReference>
<evidence type="ECO:0000256" key="1">
    <source>
        <dbReference type="ARBA" id="ARBA00001966"/>
    </source>
</evidence>
<evidence type="ECO:0000313" key="10">
    <source>
        <dbReference type="Proteomes" id="UP001071230"/>
    </source>
</evidence>
<dbReference type="KEGG" id="aacx:DEACI_0836"/>
<organism evidence="8">
    <name type="scientific">Acididesulfobacillus acetoxydans</name>
    <dbReference type="NCBI Taxonomy" id="1561005"/>
    <lineage>
        <taxon>Bacteria</taxon>
        <taxon>Bacillati</taxon>
        <taxon>Bacillota</taxon>
        <taxon>Clostridia</taxon>
        <taxon>Eubacteriales</taxon>
        <taxon>Peptococcaceae</taxon>
        <taxon>Acididesulfobacillus</taxon>
    </lineage>
</organism>
<evidence type="ECO:0000313" key="8">
    <source>
        <dbReference type="EMBL" id="CAA7600184.1"/>
    </source>
</evidence>
<gene>
    <name evidence="8" type="ORF">DEACI_0836</name>
    <name evidence="9" type="ORF">DEACI_4047</name>
</gene>
<keyword evidence="3" id="KW-0949">S-adenosyl-L-methionine</keyword>
<accession>A0A8S0WLT5</accession>
<keyword evidence="5" id="KW-0408">Iron</keyword>
<reference evidence="8" key="2">
    <citation type="submission" date="2020-01" db="EMBL/GenBank/DDBJ databases">
        <authorList>
            <person name="Hornung B."/>
        </authorList>
    </citation>
    <scope>NUCLEOTIDE SEQUENCE</scope>
    <source>
        <strain evidence="8">PacBioINE</strain>
    </source>
</reference>
<comment type="cofactor">
    <cofactor evidence="1">
        <name>[4Fe-4S] cluster</name>
        <dbReference type="ChEBI" id="CHEBI:49883"/>
    </cofactor>
</comment>
<evidence type="ECO:0000313" key="9">
    <source>
        <dbReference type="EMBL" id="CEJ09562.1"/>
    </source>
</evidence>
<dbReference type="NCBIfam" id="TIGR03955">
    <property type="entry name" value="rSAM_HydG"/>
    <property type="match status" value="1"/>
</dbReference>